<organism evidence="2 3">
    <name type="scientific">Tetragonisca angustula</name>
    <dbReference type="NCBI Taxonomy" id="166442"/>
    <lineage>
        <taxon>Eukaryota</taxon>
        <taxon>Metazoa</taxon>
        <taxon>Ecdysozoa</taxon>
        <taxon>Arthropoda</taxon>
        <taxon>Hexapoda</taxon>
        <taxon>Insecta</taxon>
        <taxon>Pterygota</taxon>
        <taxon>Neoptera</taxon>
        <taxon>Endopterygota</taxon>
        <taxon>Hymenoptera</taxon>
        <taxon>Apocrita</taxon>
        <taxon>Aculeata</taxon>
        <taxon>Apoidea</taxon>
        <taxon>Anthophila</taxon>
        <taxon>Apidae</taxon>
        <taxon>Tetragonisca</taxon>
    </lineage>
</organism>
<dbReference type="AlphaFoldDB" id="A0AAW1A9W1"/>
<dbReference type="PROSITE" id="PS51257">
    <property type="entry name" value="PROKAR_LIPOPROTEIN"/>
    <property type="match status" value="1"/>
</dbReference>
<keyword evidence="1" id="KW-0732">Signal</keyword>
<comment type="caution">
    <text evidence="2">The sequence shown here is derived from an EMBL/GenBank/DDBJ whole genome shotgun (WGS) entry which is preliminary data.</text>
</comment>
<evidence type="ECO:0000313" key="3">
    <source>
        <dbReference type="Proteomes" id="UP001432146"/>
    </source>
</evidence>
<dbReference type="EMBL" id="JAWNGG020000036">
    <property type="protein sequence ID" value="KAK9306834.1"/>
    <property type="molecule type" value="Genomic_DNA"/>
</dbReference>
<name>A0AAW1A9W1_9HYME</name>
<feature type="signal peptide" evidence="1">
    <location>
        <begin position="1"/>
        <end position="19"/>
    </location>
</feature>
<sequence length="658" mass="71784">MILPKGLVFFSNLLVLSCASFKGPSGVPWASFASKPVYTRALGPPVSEMDTITVPYMPKSPFFPKFVDPKIIISKKTDMLSNLFGGLGPAYPTGFKPLIPYAASGSTLYSTTDGTSLLSKNNVDDGASSYKRGIFGPFGSKPFGPMSPKFGPMSPFSSLNVIPDYSTKDEFSRKKRSIDESAMAKLRSIMDTAKPETKDLGPPPPYPTLAPISEEPEEDVNVLLKKVESPTAPKQYLPGMFGPYAPFGPFGPVGPVVDPSMFIAKKTAFLDTLFKNIATSTPSLSSTEIPTAKSTIVPPNFWLPSSVIPSPMEYNDKVSEFLDKLFDTLKLNKTTATSDDDSVNLKNDLVRSIVTDGSNTEVKIARSVDDFSSINSAKDLIVSSILSELGDLKGDMVTTMNDLISYEKSTLSPKKPFKPFGPGPWAKPTTDGMFPFQQKMAVLSQVFDMLTDLQKNITLAVQDIIKAKIASTNAPAEAFNANYPLTNDILSSIGGLPTNMSLLDAIKHKLDTLDYGVPPSYNPSYNKFGLQAARSLPKNPASFSVSYPEDAISIKREVDSDVDIFTNEQSNPNRKQARSVKMQMHQGYQSLPAGSIESVQAGGGSTPGHQGGGIKLLIQMPVLPNIQDANDYEDYYKWANWMEYLRNDNRGHRHHNHH</sequence>
<feature type="chain" id="PRO_5043878233" evidence="1">
    <location>
        <begin position="20"/>
        <end position="658"/>
    </location>
</feature>
<keyword evidence="3" id="KW-1185">Reference proteome</keyword>
<accession>A0AAW1A9W1</accession>
<evidence type="ECO:0000313" key="2">
    <source>
        <dbReference type="EMBL" id="KAK9306834.1"/>
    </source>
</evidence>
<proteinExistence type="predicted"/>
<dbReference type="Proteomes" id="UP001432146">
    <property type="component" value="Unassembled WGS sequence"/>
</dbReference>
<protein>
    <submittedName>
        <fullName evidence="2">Uncharacterized protein</fullName>
    </submittedName>
</protein>
<evidence type="ECO:0000256" key="1">
    <source>
        <dbReference type="SAM" id="SignalP"/>
    </source>
</evidence>
<reference evidence="2 3" key="1">
    <citation type="submission" date="2024-05" db="EMBL/GenBank/DDBJ databases">
        <title>The nuclear and mitochondrial genome assemblies of Tetragonisca angustula (Apidae: Meliponini), a tiny yet remarkable pollinator in the Neotropics.</title>
        <authorList>
            <person name="Ferrari R."/>
            <person name="Ricardo P.C."/>
            <person name="Dias F.C."/>
            <person name="Araujo N.S."/>
            <person name="Soares D.O."/>
            <person name="Zhou Q.-S."/>
            <person name="Zhu C.-D."/>
            <person name="Coutinho L."/>
            <person name="Airas M.C."/>
            <person name="Batista T.M."/>
        </authorList>
    </citation>
    <scope>NUCLEOTIDE SEQUENCE [LARGE SCALE GENOMIC DNA]</scope>
    <source>
        <strain evidence="2">ASF017062</strain>
        <tissue evidence="2">Abdomen</tissue>
    </source>
</reference>
<gene>
    <name evidence="2" type="ORF">QLX08_002710</name>
</gene>